<name>A0ABX7VEA3_XENBU</name>
<evidence type="ECO:0000313" key="3">
    <source>
        <dbReference type="Proteomes" id="UP000665047"/>
    </source>
</evidence>
<dbReference type="EC" id="2.3.1.-" evidence="2"/>
<dbReference type="InterPro" id="IPR000182">
    <property type="entry name" value="GNAT_dom"/>
</dbReference>
<dbReference type="GO" id="GO:0016746">
    <property type="term" value="F:acyltransferase activity"/>
    <property type="evidence" value="ECO:0007669"/>
    <property type="project" value="UniProtKB-KW"/>
</dbReference>
<keyword evidence="2" id="KW-0012">Acyltransferase</keyword>
<dbReference type="RefSeq" id="WP_209026527.1">
    <property type="nucleotide sequence ID" value="NZ_CP072455.1"/>
</dbReference>
<protein>
    <submittedName>
        <fullName evidence="2">GNAT family N-acetyltransferase</fullName>
        <ecNumber evidence="2">2.3.1.-</ecNumber>
    </submittedName>
</protein>
<keyword evidence="3" id="KW-1185">Reference proteome</keyword>
<dbReference type="CDD" id="cd04301">
    <property type="entry name" value="NAT_SF"/>
    <property type="match status" value="1"/>
</dbReference>
<dbReference type="EMBL" id="CP072455">
    <property type="protein sequence ID" value="QTL38281.1"/>
    <property type="molecule type" value="Genomic_DNA"/>
</dbReference>
<gene>
    <name evidence="2" type="ORF">HGO23_10055</name>
</gene>
<dbReference type="SUPFAM" id="SSF55729">
    <property type="entry name" value="Acyl-CoA N-acyltransferases (Nat)"/>
    <property type="match status" value="1"/>
</dbReference>
<dbReference type="InterPro" id="IPR016181">
    <property type="entry name" value="Acyl_CoA_acyltransferase"/>
</dbReference>
<feature type="domain" description="N-acetyltransferase" evidence="1">
    <location>
        <begin position="8"/>
        <end position="152"/>
    </location>
</feature>
<dbReference type="PROSITE" id="PS51186">
    <property type="entry name" value="GNAT"/>
    <property type="match status" value="1"/>
</dbReference>
<dbReference type="Pfam" id="PF13673">
    <property type="entry name" value="Acetyltransf_10"/>
    <property type="match status" value="1"/>
</dbReference>
<keyword evidence="2" id="KW-0808">Transferase</keyword>
<organism evidence="2 3">
    <name type="scientific">Xenorhabdus budapestensis</name>
    <dbReference type="NCBI Taxonomy" id="290110"/>
    <lineage>
        <taxon>Bacteria</taxon>
        <taxon>Pseudomonadati</taxon>
        <taxon>Pseudomonadota</taxon>
        <taxon>Gammaproteobacteria</taxon>
        <taxon>Enterobacterales</taxon>
        <taxon>Morganellaceae</taxon>
        <taxon>Xenorhabdus</taxon>
    </lineage>
</organism>
<reference evidence="2 3" key="1">
    <citation type="submission" date="2021-03" db="EMBL/GenBank/DDBJ databases">
        <title>Complete Genome Sequence Data of Xenorhabdus budapestensis strain C72, a Candidate Biological Control Agent, from China.</title>
        <authorList>
            <person name="LI B."/>
            <person name="WANG S."/>
            <person name="QIU D."/>
        </authorList>
    </citation>
    <scope>NUCLEOTIDE SEQUENCE [LARGE SCALE GENOMIC DNA]</scope>
    <source>
        <strain evidence="2 3">C-7-2</strain>
    </source>
</reference>
<evidence type="ECO:0000313" key="2">
    <source>
        <dbReference type="EMBL" id="QTL38281.1"/>
    </source>
</evidence>
<evidence type="ECO:0000259" key="1">
    <source>
        <dbReference type="PROSITE" id="PS51186"/>
    </source>
</evidence>
<sequence>MELTWEYLESKHIDTEKFYKIFSLRNQVFIVEQSCPYQDLDGLDLEKDTLHVVGSKGKKIIAYARILQAYKSSKQIVVGRIIIDPSVRGAKLGHKLMENVVSFIERSYPESPIFLSAQAHLQSFYAKHGFQAVSEVYLEDNIPHIGMLRGINSNWS</sequence>
<accession>A0ABX7VEA3</accession>
<dbReference type="Gene3D" id="3.40.630.30">
    <property type="match status" value="1"/>
</dbReference>
<proteinExistence type="predicted"/>
<dbReference type="Proteomes" id="UP000665047">
    <property type="component" value="Chromosome"/>
</dbReference>